<evidence type="ECO:0000259" key="1">
    <source>
        <dbReference type="Pfam" id="PF00248"/>
    </source>
</evidence>
<dbReference type="InterPro" id="IPR053135">
    <property type="entry name" value="AKR2_Oxidoreductase"/>
</dbReference>
<dbReference type="PROSITE" id="PS51318">
    <property type="entry name" value="TAT"/>
    <property type="match status" value="1"/>
</dbReference>
<dbReference type="EMBL" id="AP027079">
    <property type="protein sequence ID" value="BDU69975.1"/>
    <property type="molecule type" value="Genomic_DNA"/>
</dbReference>
<dbReference type="RefSeq" id="WP_286353696.1">
    <property type="nucleotide sequence ID" value="NZ_AP027079.1"/>
</dbReference>
<organism evidence="2 3">
    <name type="scientific">Geothrix oryzae</name>
    <dbReference type="NCBI Taxonomy" id="2927975"/>
    <lineage>
        <taxon>Bacteria</taxon>
        <taxon>Pseudomonadati</taxon>
        <taxon>Acidobacteriota</taxon>
        <taxon>Holophagae</taxon>
        <taxon>Holophagales</taxon>
        <taxon>Holophagaceae</taxon>
        <taxon>Geothrix</taxon>
    </lineage>
</organism>
<feature type="domain" description="NADP-dependent oxidoreductase" evidence="1">
    <location>
        <begin position="72"/>
        <end position="342"/>
    </location>
</feature>
<accession>A0ABN6V156</accession>
<evidence type="ECO:0000313" key="2">
    <source>
        <dbReference type="EMBL" id="BDU69975.1"/>
    </source>
</evidence>
<name>A0ABN6V156_9BACT</name>
<dbReference type="InterPro" id="IPR036812">
    <property type="entry name" value="NAD(P)_OxRdtase_dom_sf"/>
</dbReference>
<reference evidence="3" key="1">
    <citation type="journal article" date="2023" name="Int. J. Syst. Evol. Microbiol.">
        <title>Mesoterricola silvestris gen. nov., sp. nov., Mesoterricola sediminis sp. nov., Geothrix oryzae sp. nov., Geothrix edaphica sp. nov., Geothrix rubra sp. nov., and Geothrix limicola sp. nov., six novel members of Acidobacteriota isolated from soils.</title>
        <authorList>
            <person name="Itoh H."/>
            <person name="Sugisawa Y."/>
            <person name="Mise K."/>
            <person name="Xu Z."/>
            <person name="Kuniyasu M."/>
            <person name="Ushijima N."/>
            <person name="Kawano K."/>
            <person name="Kobayashi E."/>
            <person name="Shiratori Y."/>
            <person name="Masuda Y."/>
            <person name="Senoo K."/>
        </authorList>
    </citation>
    <scope>NUCLEOTIDE SEQUENCE [LARGE SCALE GENOMIC DNA]</scope>
    <source>
        <strain evidence="3">Red222</strain>
    </source>
</reference>
<sequence length="363" mass="39731">MSGAGTTRRDLFKLGAATAAGLVATRLGAMDTLDALGAVEPVALKPSPKAPFNAATAMAMPTRNLGRTGHHVGLFSLGGQAAIEKPNNEQVAVPLIERALDLGVNYLDTSARYGGEARWSEQYFGQVMKRRRREAFLATKTHDRTADGSLRILETSLKLLQTDHVDLWQLHAMSTLDDVDRVCAKGGALEAFQKARDQKLVRFLGLSGHTDPEVLAEAIRRFPFDCVLMAFNAADTWHLPFKKTLLPLAVEKEMGIIGMKIPARGRILEGVQPPPPAQQRGTAKHDRPGTLTMKEAMRYTLSHPVSTVIIGVDNIAQLEENIRIARDFLPLNATQLESLEQKVKPVYGQASWYKRDAPANPGK</sequence>
<keyword evidence="3" id="KW-1185">Reference proteome</keyword>
<dbReference type="InterPro" id="IPR023210">
    <property type="entry name" value="NADP_OxRdtase_dom"/>
</dbReference>
<gene>
    <name evidence="2" type="ORF">GETHOR_20760</name>
</gene>
<dbReference type="PANTHER" id="PTHR43312:SF1">
    <property type="entry name" value="NADP-DEPENDENT OXIDOREDUCTASE DOMAIN-CONTAINING PROTEIN"/>
    <property type="match status" value="1"/>
</dbReference>
<proteinExistence type="predicted"/>
<dbReference type="PANTHER" id="PTHR43312">
    <property type="entry name" value="D-THREO-ALDOSE 1-DEHYDROGENASE"/>
    <property type="match status" value="1"/>
</dbReference>
<dbReference type="CDD" id="cd19100">
    <property type="entry name" value="AKR_unchar"/>
    <property type="match status" value="1"/>
</dbReference>
<dbReference type="Proteomes" id="UP001242010">
    <property type="component" value="Chromosome"/>
</dbReference>
<dbReference type="SUPFAM" id="SSF51430">
    <property type="entry name" value="NAD(P)-linked oxidoreductase"/>
    <property type="match status" value="1"/>
</dbReference>
<evidence type="ECO:0000313" key="3">
    <source>
        <dbReference type="Proteomes" id="UP001242010"/>
    </source>
</evidence>
<protein>
    <submittedName>
        <fullName evidence="2">Oxidoreductase</fullName>
    </submittedName>
</protein>
<dbReference type="PRINTS" id="PR00069">
    <property type="entry name" value="ALDKETRDTASE"/>
</dbReference>
<dbReference type="InterPro" id="IPR020471">
    <property type="entry name" value="AKR"/>
</dbReference>
<dbReference type="Pfam" id="PF00248">
    <property type="entry name" value="Aldo_ket_red"/>
    <property type="match status" value="1"/>
</dbReference>
<dbReference type="InterPro" id="IPR006311">
    <property type="entry name" value="TAT_signal"/>
</dbReference>
<dbReference type="Gene3D" id="3.20.20.100">
    <property type="entry name" value="NADP-dependent oxidoreductase domain"/>
    <property type="match status" value="1"/>
</dbReference>